<keyword evidence="3 6" id="KW-0812">Transmembrane</keyword>
<dbReference type="InterPro" id="IPR019264">
    <property type="entry name" value="DUF2179"/>
</dbReference>
<dbReference type="InterPro" id="IPR003740">
    <property type="entry name" value="YitT"/>
</dbReference>
<dbReference type="CDD" id="cd16380">
    <property type="entry name" value="YitT_C"/>
    <property type="match status" value="1"/>
</dbReference>
<evidence type="ECO:0000259" key="7">
    <source>
        <dbReference type="Pfam" id="PF10035"/>
    </source>
</evidence>
<keyword evidence="5 6" id="KW-0472">Membrane</keyword>
<comment type="subcellular location">
    <subcellularLocation>
        <location evidence="1">Cell membrane</location>
        <topology evidence="1">Multi-pass membrane protein</topology>
    </subcellularLocation>
</comment>
<feature type="transmembrane region" description="Helical" evidence="6">
    <location>
        <begin position="117"/>
        <end position="135"/>
    </location>
</feature>
<feature type="transmembrane region" description="Helical" evidence="6">
    <location>
        <begin position="183"/>
        <end position="201"/>
    </location>
</feature>
<dbReference type="PANTHER" id="PTHR33545">
    <property type="entry name" value="UPF0750 MEMBRANE PROTEIN YITT-RELATED"/>
    <property type="match status" value="1"/>
</dbReference>
<keyword evidence="9" id="KW-1185">Reference proteome</keyword>
<evidence type="ECO:0000256" key="3">
    <source>
        <dbReference type="ARBA" id="ARBA00022692"/>
    </source>
</evidence>
<feature type="transmembrane region" description="Helical" evidence="6">
    <location>
        <begin position="92"/>
        <end position="111"/>
    </location>
</feature>
<feature type="transmembrane region" description="Helical" evidence="6">
    <location>
        <begin position="12"/>
        <end position="35"/>
    </location>
</feature>
<sequence length="299" mass="32364">MYQGTAGWRVIWLLLGALAEFLGVTAGVVLTALGLDLFLIPNKIAAGGVSGLATVIHYLTGSPVGLTMLVLNVPLFAMGIYRLGLKFGFRSLYGTISLSLFVDGLARYLPVPTHNPLLAGIFGGVLVGLGLGLVFRYRGTTGGTDLAAAVLRTYTGANVGQLLFLVDGLVVLFAGFSFHSWELAMYALITIFITSWLIDLVQEGISYTKAFFIISERIEQMAPVILQEMNRGATALQARGMYSGAAREVLFVVVNRSEVTALKDLVYRTDPHAFVVLADVHEVLGEGFKQWQKYRPPLS</sequence>
<accession>A0A1B7LBU3</accession>
<dbReference type="PIRSF" id="PIRSF006483">
    <property type="entry name" value="Membrane_protein_YitT"/>
    <property type="match status" value="1"/>
</dbReference>
<name>A0A1B7LBU3_9FIRM</name>
<evidence type="ECO:0000256" key="6">
    <source>
        <dbReference type="SAM" id="Phobius"/>
    </source>
</evidence>
<dbReference type="AlphaFoldDB" id="A0A1B7LBU3"/>
<dbReference type="Pfam" id="PF10035">
    <property type="entry name" value="DUF2179"/>
    <property type="match status" value="1"/>
</dbReference>
<comment type="caution">
    <text evidence="8">The sequence shown here is derived from an EMBL/GenBank/DDBJ whole genome shotgun (WGS) entry which is preliminary data.</text>
</comment>
<keyword evidence="4 6" id="KW-1133">Transmembrane helix</keyword>
<dbReference type="GO" id="GO:0005886">
    <property type="term" value="C:plasma membrane"/>
    <property type="evidence" value="ECO:0007669"/>
    <property type="project" value="UniProtKB-SubCell"/>
</dbReference>
<evidence type="ECO:0000256" key="4">
    <source>
        <dbReference type="ARBA" id="ARBA00022989"/>
    </source>
</evidence>
<dbReference type="Gene3D" id="3.30.70.120">
    <property type="match status" value="1"/>
</dbReference>
<dbReference type="InterPro" id="IPR051461">
    <property type="entry name" value="UPF0750_membrane"/>
</dbReference>
<protein>
    <recommendedName>
        <fullName evidence="7">DUF2179 domain-containing protein</fullName>
    </recommendedName>
</protein>
<proteinExistence type="predicted"/>
<feature type="domain" description="DUF2179" evidence="7">
    <location>
        <begin position="231"/>
        <end position="285"/>
    </location>
</feature>
<evidence type="ECO:0000256" key="5">
    <source>
        <dbReference type="ARBA" id="ARBA00023136"/>
    </source>
</evidence>
<dbReference type="STRING" id="1838280.A6M21_00895"/>
<dbReference type="EMBL" id="LYVF01000184">
    <property type="protein sequence ID" value="OAT80203.1"/>
    <property type="molecule type" value="Genomic_DNA"/>
</dbReference>
<gene>
    <name evidence="8" type="ORF">A6M21_00895</name>
</gene>
<evidence type="ECO:0000256" key="2">
    <source>
        <dbReference type="ARBA" id="ARBA00022475"/>
    </source>
</evidence>
<evidence type="ECO:0000256" key="1">
    <source>
        <dbReference type="ARBA" id="ARBA00004651"/>
    </source>
</evidence>
<feature type="transmembrane region" description="Helical" evidence="6">
    <location>
        <begin position="156"/>
        <end position="177"/>
    </location>
</feature>
<reference evidence="8 9" key="1">
    <citation type="submission" date="2016-04" db="EMBL/GenBank/DDBJ databases">
        <authorList>
            <person name="Evans L.H."/>
            <person name="Alamgir A."/>
            <person name="Owens N."/>
            <person name="Weber N.D."/>
            <person name="Virtaneva K."/>
            <person name="Barbian K."/>
            <person name="Babar A."/>
            <person name="Rosenke K."/>
        </authorList>
    </citation>
    <scope>NUCLEOTIDE SEQUENCE [LARGE SCALE GENOMIC DNA]</scope>
    <source>
        <strain evidence="8 9">LMa1</strain>
    </source>
</reference>
<dbReference type="Proteomes" id="UP000078532">
    <property type="component" value="Unassembled WGS sequence"/>
</dbReference>
<dbReference type="Pfam" id="PF02588">
    <property type="entry name" value="YitT_membrane"/>
    <property type="match status" value="1"/>
</dbReference>
<dbReference type="PANTHER" id="PTHR33545:SF5">
    <property type="entry name" value="UPF0750 MEMBRANE PROTEIN YITT"/>
    <property type="match status" value="1"/>
</dbReference>
<feature type="transmembrane region" description="Helical" evidence="6">
    <location>
        <begin position="55"/>
        <end position="80"/>
    </location>
</feature>
<evidence type="ECO:0000313" key="9">
    <source>
        <dbReference type="Proteomes" id="UP000078532"/>
    </source>
</evidence>
<organism evidence="8 9">
    <name type="scientific">Desulfotomaculum copahuensis</name>
    <dbReference type="NCBI Taxonomy" id="1838280"/>
    <lineage>
        <taxon>Bacteria</taxon>
        <taxon>Bacillati</taxon>
        <taxon>Bacillota</taxon>
        <taxon>Clostridia</taxon>
        <taxon>Eubacteriales</taxon>
        <taxon>Desulfotomaculaceae</taxon>
        <taxon>Desulfotomaculum</taxon>
    </lineage>
</organism>
<keyword evidence="2" id="KW-1003">Cell membrane</keyword>
<evidence type="ECO:0000313" key="8">
    <source>
        <dbReference type="EMBL" id="OAT80203.1"/>
    </source>
</evidence>
<dbReference type="InterPro" id="IPR015867">
    <property type="entry name" value="N-reg_PII/ATP_PRibTrfase_C"/>
</dbReference>